<sequence>MTRTRRTGRFGRPRGERGASAVEFALVVPLLLLFLFSIVSVSRAFQVQAALSGAAREAARDYAINDDVASARTRAVNAAGTSAVTLSTANISISPSSCATAGPGADVTVTITYTFQPTGSYAAGLAFPITGKALYRCGR</sequence>
<keyword evidence="4" id="KW-1185">Reference proteome</keyword>
<keyword evidence="1" id="KW-0812">Transmembrane</keyword>
<keyword evidence="1" id="KW-0472">Membrane</keyword>
<dbReference type="EMBL" id="FNIR01000014">
    <property type="protein sequence ID" value="SDP47583.1"/>
    <property type="molecule type" value="Genomic_DNA"/>
</dbReference>
<feature type="transmembrane region" description="Helical" evidence="1">
    <location>
        <begin position="21"/>
        <end position="41"/>
    </location>
</feature>
<dbReference type="AlphaFoldDB" id="A0A1H0T0L2"/>
<feature type="domain" description="TadE-like" evidence="2">
    <location>
        <begin position="18"/>
        <end position="60"/>
    </location>
</feature>
<gene>
    <name evidence="3" type="ORF">SAMN05660199_03995</name>
</gene>
<keyword evidence="1" id="KW-1133">Transmembrane helix</keyword>
<accession>A0A1H0T0L2</accession>
<evidence type="ECO:0000256" key="1">
    <source>
        <dbReference type="SAM" id="Phobius"/>
    </source>
</evidence>
<evidence type="ECO:0000259" key="2">
    <source>
        <dbReference type="Pfam" id="PF07811"/>
    </source>
</evidence>
<proteinExistence type="predicted"/>
<name>A0A1H0T0L2_9ACTN</name>
<dbReference type="OrthoDB" id="5190946at2"/>
<protein>
    <submittedName>
        <fullName evidence="3">TadE-like protein</fullName>
    </submittedName>
</protein>
<dbReference type="InterPro" id="IPR012495">
    <property type="entry name" value="TadE-like_dom"/>
</dbReference>
<dbReference type="RefSeq" id="WP_091248856.1">
    <property type="nucleotide sequence ID" value="NZ_FNIR01000014.1"/>
</dbReference>
<evidence type="ECO:0000313" key="3">
    <source>
        <dbReference type="EMBL" id="SDP47583.1"/>
    </source>
</evidence>
<dbReference type="Pfam" id="PF07811">
    <property type="entry name" value="TadE"/>
    <property type="match status" value="1"/>
</dbReference>
<dbReference type="Proteomes" id="UP000199088">
    <property type="component" value="Unassembled WGS sequence"/>
</dbReference>
<dbReference type="STRING" id="1052260.SAMN05660199_03995"/>
<organism evidence="3 4">
    <name type="scientific">Klenkia soli</name>
    <dbReference type="NCBI Taxonomy" id="1052260"/>
    <lineage>
        <taxon>Bacteria</taxon>
        <taxon>Bacillati</taxon>
        <taxon>Actinomycetota</taxon>
        <taxon>Actinomycetes</taxon>
        <taxon>Geodermatophilales</taxon>
        <taxon>Geodermatophilaceae</taxon>
        <taxon>Klenkia</taxon>
    </lineage>
</organism>
<evidence type="ECO:0000313" key="4">
    <source>
        <dbReference type="Proteomes" id="UP000199088"/>
    </source>
</evidence>
<reference evidence="4" key="1">
    <citation type="submission" date="2016-10" db="EMBL/GenBank/DDBJ databases">
        <authorList>
            <person name="Varghese N."/>
            <person name="Submissions S."/>
        </authorList>
    </citation>
    <scope>NUCLEOTIDE SEQUENCE [LARGE SCALE GENOMIC DNA]</scope>
    <source>
        <strain evidence="4">DSM 45843</strain>
    </source>
</reference>